<dbReference type="CDD" id="cd05288">
    <property type="entry name" value="PGDH"/>
    <property type="match status" value="1"/>
</dbReference>
<dbReference type="InterPro" id="IPR045010">
    <property type="entry name" value="MDR_fam"/>
</dbReference>
<dbReference type="PANTHER" id="PTHR43205:SF7">
    <property type="entry name" value="PROSTAGLANDIN REDUCTASE 1"/>
    <property type="match status" value="1"/>
</dbReference>
<name>A0A170PS39_9ZZZZ</name>
<dbReference type="Gene3D" id="3.40.50.720">
    <property type="entry name" value="NAD(P)-binding Rossmann-like Domain"/>
    <property type="match status" value="1"/>
</dbReference>
<reference evidence="3" key="1">
    <citation type="submission" date="2015-10" db="EMBL/GenBank/DDBJ databases">
        <authorList>
            <person name="Gilbert D.G."/>
        </authorList>
    </citation>
    <scope>NUCLEOTIDE SEQUENCE</scope>
</reference>
<dbReference type="FunFam" id="3.40.50.720:FF:000121">
    <property type="entry name" value="Prostaglandin reductase 2"/>
    <property type="match status" value="1"/>
</dbReference>
<protein>
    <submittedName>
        <fullName evidence="3">Oxidoreductase YncB</fullName>
    </submittedName>
</protein>
<dbReference type="GO" id="GO:0016628">
    <property type="term" value="F:oxidoreductase activity, acting on the CH-CH group of donors, NAD or NADP as acceptor"/>
    <property type="evidence" value="ECO:0007669"/>
    <property type="project" value="InterPro"/>
</dbReference>
<accession>A0A170PS39</accession>
<dbReference type="InterPro" id="IPR011032">
    <property type="entry name" value="GroES-like_sf"/>
</dbReference>
<dbReference type="InterPro" id="IPR036291">
    <property type="entry name" value="NAD(P)-bd_dom_sf"/>
</dbReference>
<evidence type="ECO:0000259" key="2">
    <source>
        <dbReference type="SMART" id="SM00829"/>
    </source>
</evidence>
<dbReference type="Gene3D" id="3.90.180.10">
    <property type="entry name" value="Medium-chain alcohol dehydrogenases, catalytic domain"/>
    <property type="match status" value="1"/>
</dbReference>
<organism evidence="3">
    <name type="scientific">hydrothermal vent metagenome</name>
    <dbReference type="NCBI Taxonomy" id="652676"/>
    <lineage>
        <taxon>unclassified sequences</taxon>
        <taxon>metagenomes</taxon>
        <taxon>ecological metagenomes</taxon>
    </lineage>
</organism>
<dbReference type="InterPro" id="IPR041694">
    <property type="entry name" value="ADH_N_2"/>
</dbReference>
<dbReference type="InterPro" id="IPR020843">
    <property type="entry name" value="ER"/>
</dbReference>
<dbReference type="SUPFAM" id="SSF50129">
    <property type="entry name" value="GroES-like"/>
    <property type="match status" value="1"/>
</dbReference>
<sequence length="344" mass="37261">MTDNVNRRITLAGRPVGFPKDSDFELVEDSVSEPDEGELLLRTLYLSLDPYMRGRISEARSYAASVEIGQTMVGGTVSSVAASRHPKFKVGDRVLSYSGWQDYELSNGQGLHKLDPVHGSNPISTALGVMGMPGLTAYVGLLDIGQPVSGETVVVSSAAGAVGSVVGQIARLHGCNTVGIAGSAEKCRYTVEEFGFETCLNYNDEDFDSQLKDACPEGVDIYFENVGGKVFDAAYNLMNDGGRIPVCGMISRYNDTSLPEGPDTLPRLMRAVLTRRLLVRGYIVTDHGDRLNAFMSDMSNWLKRGEIRYREDITDGLENAVTAFQGLLSGRNTGKAIVRVSPDL</sequence>
<dbReference type="PANTHER" id="PTHR43205">
    <property type="entry name" value="PROSTAGLANDIN REDUCTASE"/>
    <property type="match status" value="1"/>
</dbReference>
<dbReference type="AlphaFoldDB" id="A0A170PS39"/>
<dbReference type="SUPFAM" id="SSF51735">
    <property type="entry name" value="NAD(P)-binding Rossmann-fold domains"/>
    <property type="match status" value="1"/>
</dbReference>
<proteinExistence type="predicted"/>
<evidence type="ECO:0000313" key="3">
    <source>
        <dbReference type="EMBL" id="CUS54460.1"/>
    </source>
</evidence>
<gene>
    <name evidence="3" type="ORF">MGWOODY_XGa791</name>
</gene>
<keyword evidence="1" id="KW-0560">Oxidoreductase</keyword>
<feature type="domain" description="Enoyl reductase (ER)" evidence="2">
    <location>
        <begin position="17"/>
        <end position="338"/>
    </location>
</feature>
<dbReference type="EMBL" id="CZRL01000104">
    <property type="protein sequence ID" value="CUS54460.1"/>
    <property type="molecule type" value="Genomic_DNA"/>
</dbReference>
<evidence type="ECO:0000256" key="1">
    <source>
        <dbReference type="ARBA" id="ARBA00023002"/>
    </source>
</evidence>
<dbReference type="Pfam" id="PF00107">
    <property type="entry name" value="ADH_zinc_N"/>
    <property type="match status" value="1"/>
</dbReference>
<dbReference type="Pfam" id="PF16884">
    <property type="entry name" value="ADH_N_2"/>
    <property type="match status" value="1"/>
</dbReference>
<dbReference type="SMART" id="SM00829">
    <property type="entry name" value="PKS_ER"/>
    <property type="match status" value="1"/>
</dbReference>
<dbReference type="InterPro" id="IPR013149">
    <property type="entry name" value="ADH-like_C"/>
</dbReference>